<accession>A0AA88ACC9</accession>
<evidence type="ECO:0000256" key="1">
    <source>
        <dbReference type="SAM" id="MobiDB-lite"/>
    </source>
</evidence>
<gene>
    <name evidence="2" type="ORF">TIFTF001_022332</name>
</gene>
<sequence>MPSFFFYIDADQPLLFINHHSPPTIPLLPSSLHVFLSAPSSSSNGGPLQHKTDAGGQGTEPLPLCELVSRFLSLETDLISWQTKPMKKDNY</sequence>
<feature type="region of interest" description="Disordered" evidence="1">
    <location>
        <begin position="39"/>
        <end position="59"/>
    </location>
</feature>
<reference evidence="2" key="1">
    <citation type="submission" date="2023-07" db="EMBL/GenBank/DDBJ databases">
        <title>draft genome sequence of fig (Ficus carica).</title>
        <authorList>
            <person name="Takahashi T."/>
            <person name="Nishimura K."/>
        </authorList>
    </citation>
    <scope>NUCLEOTIDE SEQUENCE</scope>
</reference>
<protein>
    <submittedName>
        <fullName evidence="2">Uncharacterized protein</fullName>
    </submittedName>
</protein>
<evidence type="ECO:0000313" key="2">
    <source>
        <dbReference type="EMBL" id="GMN53189.1"/>
    </source>
</evidence>
<proteinExistence type="predicted"/>
<name>A0AA88ACC9_FICCA</name>
<dbReference type="AlphaFoldDB" id="A0AA88ACC9"/>
<keyword evidence="3" id="KW-1185">Reference proteome</keyword>
<dbReference type="Proteomes" id="UP001187192">
    <property type="component" value="Unassembled WGS sequence"/>
</dbReference>
<comment type="caution">
    <text evidence="2">The sequence shown here is derived from an EMBL/GenBank/DDBJ whole genome shotgun (WGS) entry which is preliminary data.</text>
</comment>
<evidence type="ECO:0000313" key="3">
    <source>
        <dbReference type="Proteomes" id="UP001187192"/>
    </source>
</evidence>
<dbReference type="EMBL" id="BTGU01000045">
    <property type="protein sequence ID" value="GMN53189.1"/>
    <property type="molecule type" value="Genomic_DNA"/>
</dbReference>
<organism evidence="2 3">
    <name type="scientific">Ficus carica</name>
    <name type="common">Common fig</name>
    <dbReference type="NCBI Taxonomy" id="3494"/>
    <lineage>
        <taxon>Eukaryota</taxon>
        <taxon>Viridiplantae</taxon>
        <taxon>Streptophyta</taxon>
        <taxon>Embryophyta</taxon>
        <taxon>Tracheophyta</taxon>
        <taxon>Spermatophyta</taxon>
        <taxon>Magnoliopsida</taxon>
        <taxon>eudicotyledons</taxon>
        <taxon>Gunneridae</taxon>
        <taxon>Pentapetalae</taxon>
        <taxon>rosids</taxon>
        <taxon>fabids</taxon>
        <taxon>Rosales</taxon>
        <taxon>Moraceae</taxon>
        <taxon>Ficeae</taxon>
        <taxon>Ficus</taxon>
    </lineage>
</organism>